<sequence>MRKSFHKKWWFWLFSILIIASIAAIIFLNYTKETKIQTTKEPVDKKIYQQELKSQIDFLTTKYDNIIEQEWLPAWTEINLNPSKINTAESLDKMNNVANHYNELAKKMDAFNAENNMNDPDLKKKMNSFRKEFIAASNCMENATLSVIQSFKNGTPLDQSIHNAKESLGLADQHIVIALSTLNEIEEILGVTQK</sequence>
<dbReference type="RefSeq" id="WP_374218553.1">
    <property type="nucleotide sequence ID" value="NZ_JAXOVW010000044.1"/>
</dbReference>
<protein>
    <submittedName>
        <fullName evidence="2">Uncharacterized protein</fullName>
    </submittedName>
</protein>
<keyword evidence="1" id="KW-1133">Transmembrane helix</keyword>
<keyword evidence="1" id="KW-0472">Membrane</keyword>
<evidence type="ECO:0000313" key="2">
    <source>
        <dbReference type="EMBL" id="MDZ5608976.1"/>
    </source>
</evidence>
<accession>A0ABU5K028</accession>
<gene>
    <name evidence="2" type="ORF">U2I54_18365</name>
</gene>
<organism evidence="2 3">
    <name type="scientific">Bacillus bingmayongensis</name>
    <dbReference type="NCBI Taxonomy" id="1150157"/>
    <lineage>
        <taxon>Bacteria</taxon>
        <taxon>Bacillati</taxon>
        <taxon>Bacillota</taxon>
        <taxon>Bacilli</taxon>
        <taxon>Bacillales</taxon>
        <taxon>Bacillaceae</taxon>
        <taxon>Bacillus</taxon>
    </lineage>
</organism>
<dbReference type="Proteomes" id="UP001291930">
    <property type="component" value="Unassembled WGS sequence"/>
</dbReference>
<proteinExistence type="predicted"/>
<evidence type="ECO:0000313" key="3">
    <source>
        <dbReference type="Proteomes" id="UP001291930"/>
    </source>
</evidence>
<evidence type="ECO:0000256" key="1">
    <source>
        <dbReference type="SAM" id="Phobius"/>
    </source>
</evidence>
<keyword evidence="3" id="KW-1185">Reference proteome</keyword>
<name>A0ABU5K028_9BACI</name>
<comment type="caution">
    <text evidence="2">The sequence shown here is derived from an EMBL/GenBank/DDBJ whole genome shotgun (WGS) entry which is preliminary data.</text>
</comment>
<dbReference type="EMBL" id="JAXOVW010000044">
    <property type="protein sequence ID" value="MDZ5608976.1"/>
    <property type="molecule type" value="Genomic_DNA"/>
</dbReference>
<reference evidence="3" key="1">
    <citation type="submission" date="2023-11" db="EMBL/GenBank/DDBJ databases">
        <title>Genome Sequence of Bacillus pseudomycoides stain BUPM19.</title>
        <authorList>
            <person name="Farhat A."/>
        </authorList>
    </citation>
    <scope>NUCLEOTIDE SEQUENCE [LARGE SCALE GENOMIC DNA]</scope>
    <source>
        <strain evidence="3">BUPM19</strain>
    </source>
</reference>
<keyword evidence="1" id="KW-0812">Transmembrane</keyword>
<feature type="transmembrane region" description="Helical" evidence="1">
    <location>
        <begin position="9"/>
        <end position="30"/>
    </location>
</feature>